<evidence type="ECO:0000313" key="3">
    <source>
        <dbReference type="Proteomes" id="UP001521137"/>
    </source>
</evidence>
<evidence type="ECO:0000256" key="1">
    <source>
        <dbReference type="SAM" id="Coils"/>
    </source>
</evidence>
<evidence type="ECO:0000313" key="2">
    <source>
        <dbReference type="EMBL" id="MCF2950349.1"/>
    </source>
</evidence>
<sequence>MTTKSLPAYLQQVLKHHVDESQLTHDDELQGIIDRLSNLNEKVESLKKKIKVNRQNKEQEQ</sequence>
<dbReference type="EMBL" id="JAKGAS010000018">
    <property type="protein sequence ID" value="MCF2950349.1"/>
    <property type="molecule type" value="Genomic_DNA"/>
</dbReference>
<protein>
    <submittedName>
        <fullName evidence="2">Uncharacterized protein</fullName>
    </submittedName>
</protein>
<dbReference type="RefSeq" id="WP_235314451.1">
    <property type="nucleotide sequence ID" value="NZ_JAKGAS010000018.1"/>
</dbReference>
<feature type="coiled-coil region" evidence="1">
    <location>
        <begin position="29"/>
        <end position="60"/>
    </location>
</feature>
<keyword evidence="1" id="KW-0175">Coiled coil</keyword>
<proteinExistence type="predicted"/>
<reference evidence="2 3" key="1">
    <citation type="submission" date="2022-01" db="EMBL/GenBank/DDBJ databases">
        <title>Paraglaciecola sp. G1-23.</title>
        <authorList>
            <person name="Jin M.S."/>
            <person name="Han D.M."/>
            <person name="Kim H.M."/>
            <person name="Jeon C.O."/>
        </authorList>
    </citation>
    <scope>NUCLEOTIDE SEQUENCE [LARGE SCALE GENOMIC DNA]</scope>
    <source>
        <strain evidence="2 3">G1-23</strain>
    </source>
</reference>
<dbReference type="Proteomes" id="UP001521137">
    <property type="component" value="Unassembled WGS sequence"/>
</dbReference>
<accession>A0ABS9DEY4</accession>
<name>A0ABS9DEY4_9ALTE</name>
<gene>
    <name evidence="2" type="ORF">L0668_19730</name>
</gene>
<organism evidence="2 3">
    <name type="scientific">Paraglaciecola algarum</name>
    <dbReference type="NCBI Taxonomy" id="3050085"/>
    <lineage>
        <taxon>Bacteria</taxon>
        <taxon>Pseudomonadati</taxon>
        <taxon>Pseudomonadota</taxon>
        <taxon>Gammaproteobacteria</taxon>
        <taxon>Alteromonadales</taxon>
        <taxon>Alteromonadaceae</taxon>
        <taxon>Paraglaciecola</taxon>
    </lineage>
</organism>
<comment type="caution">
    <text evidence="2">The sequence shown here is derived from an EMBL/GenBank/DDBJ whole genome shotgun (WGS) entry which is preliminary data.</text>
</comment>
<keyword evidence="3" id="KW-1185">Reference proteome</keyword>